<evidence type="ECO:0000256" key="3">
    <source>
        <dbReference type="ARBA" id="ARBA00022771"/>
    </source>
</evidence>
<accession>A0A6C0ELL0</accession>
<dbReference type="Gene3D" id="3.30.40.10">
    <property type="entry name" value="Zinc/RING finger domain, C3HC4 (zinc finger)"/>
    <property type="match status" value="1"/>
</dbReference>
<keyword evidence="3" id="KW-0863">Zinc-finger</keyword>
<reference evidence="8" key="1">
    <citation type="journal article" date="2020" name="Nature">
        <title>Giant virus diversity and host interactions through global metagenomics.</title>
        <authorList>
            <person name="Schulz F."/>
            <person name="Roux S."/>
            <person name="Paez-Espino D."/>
            <person name="Jungbluth S."/>
            <person name="Walsh D.A."/>
            <person name="Denef V.J."/>
            <person name="McMahon K.D."/>
            <person name="Konstantinidis K.T."/>
            <person name="Eloe-Fadrosh E.A."/>
            <person name="Kyrpides N.C."/>
            <person name="Woyke T."/>
        </authorList>
    </citation>
    <scope>NUCLEOTIDE SEQUENCE</scope>
    <source>
        <strain evidence="8">GVMAG-M-3300005589-24</strain>
    </source>
</reference>
<keyword evidence="6" id="KW-1133">Transmembrane helix</keyword>
<name>A0A6C0ELL0_9ZZZZ</name>
<keyword evidence="6" id="KW-0472">Membrane</keyword>
<dbReference type="InterPro" id="IPR024766">
    <property type="entry name" value="Znf_RING_H2"/>
</dbReference>
<dbReference type="Pfam" id="PF12678">
    <property type="entry name" value="zf-rbx1"/>
    <property type="match status" value="1"/>
</dbReference>
<keyword evidence="5" id="KW-0862">Zinc</keyword>
<feature type="transmembrane region" description="Helical" evidence="6">
    <location>
        <begin position="240"/>
        <end position="259"/>
    </location>
</feature>
<evidence type="ECO:0000256" key="1">
    <source>
        <dbReference type="ARBA" id="ARBA00004906"/>
    </source>
</evidence>
<proteinExistence type="predicted"/>
<dbReference type="GO" id="GO:0008270">
    <property type="term" value="F:zinc ion binding"/>
    <property type="evidence" value="ECO:0007669"/>
    <property type="project" value="UniProtKB-KW"/>
</dbReference>
<evidence type="ECO:0000256" key="6">
    <source>
        <dbReference type="SAM" id="Phobius"/>
    </source>
</evidence>
<dbReference type="SUPFAM" id="SSF57850">
    <property type="entry name" value="RING/U-box"/>
    <property type="match status" value="1"/>
</dbReference>
<dbReference type="AlphaFoldDB" id="A0A6C0ELL0"/>
<dbReference type="EMBL" id="MN738879">
    <property type="protein sequence ID" value="QHT29602.1"/>
    <property type="molecule type" value="Genomic_DNA"/>
</dbReference>
<feature type="domain" description="RING-type" evidence="7">
    <location>
        <begin position="10"/>
        <end position="51"/>
    </location>
</feature>
<sequence length="298" mass="34953">MQIVDLSDECIICNGPKNSGLQILRCGHVYHFHCIQNWFRVNPNNHCPLCRRENRNEPIIEVMISPLPEQVPVRAPRQAPIIRWHPYSKIAEENAVDIVEFRIFNLDYLIRRMQLRYCYNILYGLYFLSLLFILLEPYKDEPHVCSKISIETFSCPDYTSYTIFNCIFMGLIFLMSLVSSKGLSTVFDLYDFVHMIHKHGYFVATFITSIVLMSVETTPNGCTAKYPTCRDILWKSNPNYVFALWIPLIVMFGEIIIRITMSMQFKLERGGLFSPDYAETRRLIRSLNKPYLTNIFRN</sequence>
<evidence type="ECO:0000256" key="5">
    <source>
        <dbReference type="ARBA" id="ARBA00022833"/>
    </source>
</evidence>
<evidence type="ECO:0000313" key="8">
    <source>
        <dbReference type="EMBL" id="QHT29602.1"/>
    </source>
</evidence>
<organism evidence="8">
    <name type="scientific">viral metagenome</name>
    <dbReference type="NCBI Taxonomy" id="1070528"/>
    <lineage>
        <taxon>unclassified sequences</taxon>
        <taxon>metagenomes</taxon>
        <taxon>organismal metagenomes</taxon>
    </lineage>
</organism>
<feature type="transmembrane region" description="Helical" evidence="6">
    <location>
        <begin position="158"/>
        <end position="178"/>
    </location>
</feature>
<evidence type="ECO:0000256" key="2">
    <source>
        <dbReference type="ARBA" id="ARBA00022723"/>
    </source>
</evidence>
<protein>
    <recommendedName>
        <fullName evidence="7">RING-type domain-containing protein</fullName>
    </recommendedName>
</protein>
<dbReference type="PROSITE" id="PS50089">
    <property type="entry name" value="ZF_RING_2"/>
    <property type="match status" value="1"/>
</dbReference>
<feature type="transmembrane region" description="Helical" evidence="6">
    <location>
        <begin position="117"/>
        <end position="138"/>
    </location>
</feature>
<keyword evidence="4" id="KW-0833">Ubl conjugation pathway</keyword>
<dbReference type="InterPro" id="IPR001841">
    <property type="entry name" value="Znf_RING"/>
</dbReference>
<keyword evidence="6" id="KW-0812">Transmembrane</keyword>
<dbReference type="SMART" id="SM00184">
    <property type="entry name" value="RING"/>
    <property type="match status" value="1"/>
</dbReference>
<dbReference type="InterPro" id="IPR013083">
    <property type="entry name" value="Znf_RING/FYVE/PHD"/>
</dbReference>
<keyword evidence="2" id="KW-0479">Metal-binding</keyword>
<evidence type="ECO:0000259" key="7">
    <source>
        <dbReference type="PROSITE" id="PS50089"/>
    </source>
</evidence>
<feature type="transmembrane region" description="Helical" evidence="6">
    <location>
        <begin position="199"/>
        <end position="215"/>
    </location>
</feature>
<evidence type="ECO:0000256" key="4">
    <source>
        <dbReference type="ARBA" id="ARBA00022786"/>
    </source>
</evidence>
<comment type="pathway">
    <text evidence="1">Protein modification; protein ubiquitination.</text>
</comment>